<dbReference type="Proteomes" id="UP001589747">
    <property type="component" value="Unassembled WGS sequence"/>
</dbReference>
<feature type="transmembrane region" description="Helical" evidence="3">
    <location>
        <begin position="337"/>
        <end position="356"/>
    </location>
</feature>
<gene>
    <name evidence="5" type="ORF">ACFFSY_29095</name>
</gene>
<evidence type="ECO:0000256" key="1">
    <source>
        <dbReference type="ARBA" id="ARBA00004370"/>
    </source>
</evidence>
<reference evidence="5 6" key="1">
    <citation type="submission" date="2024-09" db="EMBL/GenBank/DDBJ databases">
        <authorList>
            <person name="Sun Q."/>
            <person name="Mori K."/>
        </authorList>
    </citation>
    <scope>NUCLEOTIDE SEQUENCE [LARGE SCALE GENOMIC DNA]</scope>
    <source>
        <strain evidence="5 6">TISTR 2452</strain>
    </source>
</reference>
<evidence type="ECO:0000256" key="2">
    <source>
        <dbReference type="ARBA" id="ARBA00007400"/>
    </source>
</evidence>
<dbReference type="PANTHER" id="PTHR23028">
    <property type="entry name" value="ACETYLTRANSFERASE"/>
    <property type="match status" value="1"/>
</dbReference>
<keyword evidence="5" id="KW-0808">Transferase</keyword>
<evidence type="ECO:0000313" key="6">
    <source>
        <dbReference type="Proteomes" id="UP001589747"/>
    </source>
</evidence>
<feature type="transmembrane region" description="Helical" evidence="3">
    <location>
        <begin position="60"/>
        <end position="79"/>
    </location>
</feature>
<comment type="caution">
    <text evidence="5">The sequence shown here is derived from an EMBL/GenBank/DDBJ whole genome shotgun (WGS) entry which is preliminary data.</text>
</comment>
<feature type="transmembrane region" description="Helical" evidence="3">
    <location>
        <begin position="171"/>
        <end position="187"/>
    </location>
</feature>
<comment type="similarity">
    <text evidence="2">Belongs to the acyltransferase 3 family.</text>
</comment>
<comment type="subcellular location">
    <subcellularLocation>
        <location evidence="1">Membrane</location>
    </subcellularLocation>
</comment>
<protein>
    <submittedName>
        <fullName evidence="5">Acyltransferase family protein</fullName>
        <ecNumber evidence="5">2.3.-.-</ecNumber>
    </submittedName>
</protein>
<feature type="transmembrane region" description="Helical" evidence="3">
    <location>
        <begin position="256"/>
        <end position="275"/>
    </location>
</feature>
<feature type="transmembrane region" description="Helical" evidence="3">
    <location>
        <begin position="20"/>
        <end position="40"/>
    </location>
</feature>
<keyword evidence="5" id="KW-0012">Acyltransferase</keyword>
<feature type="domain" description="Acyltransferase 3" evidence="4">
    <location>
        <begin position="9"/>
        <end position="374"/>
    </location>
</feature>
<feature type="transmembrane region" description="Helical" evidence="3">
    <location>
        <begin position="194"/>
        <end position="214"/>
    </location>
</feature>
<organism evidence="5 6">
    <name type="scientific">Paenibacillus aurantiacus</name>
    <dbReference type="NCBI Taxonomy" id="1936118"/>
    <lineage>
        <taxon>Bacteria</taxon>
        <taxon>Bacillati</taxon>
        <taxon>Bacillota</taxon>
        <taxon>Bacilli</taxon>
        <taxon>Bacillales</taxon>
        <taxon>Paenibacillaceae</taxon>
        <taxon>Paenibacillus</taxon>
    </lineage>
</organism>
<dbReference type="EMBL" id="JBHMDO010000047">
    <property type="protein sequence ID" value="MFB9330018.1"/>
    <property type="molecule type" value="Genomic_DNA"/>
</dbReference>
<dbReference type="Pfam" id="PF01757">
    <property type="entry name" value="Acyl_transf_3"/>
    <property type="match status" value="1"/>
</dbReference>
<keyword evidence="6" id="KW-1185">Reference proteome</keyword>
<name>A0ABV5L0L5_9BACL</name>
<evidence type="ECO:0000259" key="4">
    <source>
        <dbReference type="Pfam" id="PF01757"/>
    </source>
</evidence>
<dbReference type="InterPro" id="IPR050879">
    <property type="entry name" value="Acyltransferase_3"/>
</dbReference>
<keyword evidence="3" id="KW-0812">Transmembrane</keyword>
<evidence type="ECO:0000313" key="5">
    <source>
        <dbReference type="EMBL" id="MFB9330018.1"/>
    </source>
</evidence>
<dbReference type="PANTHER" id="PTHR23028:SF53">
    <property type="entry name" value="ACYL_TRANSF_3 DOMAIN-CONTAINING PROTEIN"/>
    <property type="match status" value="1"/>
</dbReference>
<accession>A0ABV5L0L5</accession>
<feature type="transmembrane region" description="Helical" evidence="3">
    <location>
        <begin position="295"/>
        <end position="317"/>
    </location>
</feature>
<dbReference type="EC" id="2.3.-.-" evidence="5"/>
<sequence length="409" mass="46187">MRKETSRIDSLDSLRGLASFTVIIHHCLLIFPIFLTAFYHEPISNNVVRFLEHSPLHTLWAGYQAVVLFFVLSGFVLALPFLNNRTTSYGIYAVRRFCRIYLPYIVTVLLSMLIFAVFFPTDKPAIEGTSSWFNEQWSTDLTPYRIISFFLMLGYDTHNIATSTWSLVHEMRISLFFPIIMIFVLRTRSWLKTGVIGLIITIGLKTAMVVAAKMVNQEELSALVTSFGATFYYTSFFIIGALMAKHRHQLIDYIKKVGVLGKTIVFVLAILFYNIEWITPGLGFMKHNGNLISGNIATLIIDFGTAVGVFLFIALIIGTDTKFMSSPVMLWLGRISYSVYLIHPIILLVVVHAAGGSTSLKVLAFIIPVLALALGTLYYRFIERPSMLIGKRLTTKKKKTDVVETTIFN</sequence>
<feature type="transmembrane region" description="Helical" evidence="3">
    <location>
        <begin position="362"/>
        <end position="382"/>
    </location>
</feature>
<dbReference type="GO" id="GO:0016746">
    <property type="term" value="F:acyltransferase activity"/>
    <property type="evidence" value="ECO:0007669"/>
    <property type="project" value="UniProtKB-KW"/>
</dbReference>
<feature type="transmembrane region" description="Helical" evidence="3">
    <location>
        <begin position="220"/>
        <end position="244"/>
    </location>
</feature>
<keyword evidence="3" id="KW-0472">Membrane</keyword>
<evidence type="ECO:0000256" key="3">
    <source>
        <dbReference type="SAM" id="Phobius"/>
    </source>
</evidence>
<keyword evidence="3" id="KW-1133">Transmembrane helix</keyword>
<feature type="transmembrane region" description="Helical" evidence="3">
    <location>
        <begin position="100"/>
        <end position="119"/>
    </location>
</feature>
<dbReference type="InterPro" id="IPR002656">
    <property type="entry name" value="Acyl_transf_3_dom"/>
</dbReference>
<dbReference type="RefSeq" id="WP_377500818.1">
    <property type="nucleotide sequence ID" value="NZ_JBHMDO010000047.1"/>
</dbReference>
<proteinExistence type="inferred from homology"/>